<name>A0AAV2HQZ9_LYMST</name>
<feature type="compositionally biased region" description="Low complexity" evidence="2">
    <location>
        <begin position="830"/>
        <end position="849"/>
    </location>
</feature>
<dbReference type="Proteomes" id="UP001497497">
    <property type="component" value="Unassembled WGS sequence"/>
</dbReference>
<feature type="region of interest" description="Disordered" evidence="2">
    <location>
        <begin position="19"/>
        <end position="47"/>
    </location>
</feature>
<keyword evidence="5" id="KW-1185">Reference proteome</keyword>
<feature type="compositionally biased region" description="Polar residues" evidence="2">
    <location>
        <begin position="801"/>
        <end position="812"/>
    </location>
</feature>
<dbReference type="EMBL" id="CAXITT010000232">
    <property type="protein sequence ID" value="CAL1536527.1"/>
    <property type="molecule type" value="Genomic_DNA"/>
</dbReference>
<evidence type="ECO:0000313" key="4">
    <source>
        <dbReference type="EMBL" id="CAL1536527.1"/>
    </source>
</evidence>
<proteinExistence type="inferred from homology"/>
<evidence type="ECO:0000256" key="2">
    <source>
        <dbReference type="SAM" id="MobiDB-lite"/>
    </source>
</evidence>
<gene>
    <name evidence="4" type="ORF">GSLYS_00010440001</name>
</gene>
<feature type="compositionally biased region" description="Basic residues" evidence="2">
    <location>
        <begin position="180"/>
        <end position="190"/>
    </location>
</feature>
<evidence type="ECO:0000256" key="1">
    <source>
        <dbReference type="ARBA" id="ARBA00008600"/>
    </source>
</evidence>
<dbReference type="InterPro" id="IPR000467">
    <property type="entry name" value="G_patch_dom"/>
</dbReference>
<feature type="region of interest" description="Disordered" evidence="2">
    <location>
        <begin position="723"/>
        <end position="1002"/>
    </location>
</feature>
<dbReference type="InterPro" id="IPR011666">
    <property type="entry name" value="DUF1604"/>
</dbReference>
<feature type="region of interest" description="Disordered" evidence="2">
    <location>
        <begin position="177"/>
        <end position="221"/>
    </location>
</feature>
<accession>A0AAV2HQZ9</accession>
<comment type="caution">
    <text evidence="4">The sequence shown here is derived from an EMBL/GenBank/DDBJ whole genome shotgun (WGS) entry which is preliminary data.</text>
</comment>
<feature type="compositionally biased region" description="Polar residues" evidence="2">
    <location>
        <begin position="880"/>
        <end position="891"/>
    </location>
</feature>
<feature type="compositionally biased region" description="Basic residues" evidence="2">
    <location>
        <begin position="947"/>
        <end position="981"/>
    </location>
</feature>
<evidence type="ECO:0000259" key="3">
    <source>
        <dbReference type="PROSITE" id="PS50174"/>
    </source>
</evidence>
<feature type="compositionally biased region" description="Polar residues" evidence="2">
    <location>
        <begin position="918"/>
        <end position="939"/>
    </location>
</feature>
<dbReference type="GO" id="GO:0003723">
    <property type="term" value="F:RNA binding"/>
    <property type="evidence" value="ECO:0007669"/>
    <property type="project" value="TreeGrafter"/>
</dbReference>
<comment type="similarity">
    <text evidence="1">Belongs to the GPATCH1 family.</text>
</comment>
<evidence type="ECO:0000313" key="5">
    <source>
        <dbReference type="Proteomes" id="UP001497497"/>
    </source>
</evidence>
<dbReference type="PANTHER" id="PTHR13384:SF19">
    <property type="entry name" value="G PATCH DOMAIN-CONTAINING PROTEIN 1"/>
    <property type="match status" value="1"/>
</dbReference>
<feature type="region of interest" description="Disordered" evidence="2">
    <location>
        <begin position="73"/>
        <end position="111"/>
    </location>
</feature>
<feature type="compositionally biased region" description="Basic and acidic residues" evidence="2">
    <location>
        <begin position="82"/>
        <end position="99"/>
    </location>
</feature>
<dbReference type="GO" id="GO:0005634">
    <property type="term" value="C:nucleus"/>
    <property type="evidence" value="ECO:0007669"/>
    <property type="project" value="TreeGrafter"/>
</dbReference>
<feature type="compositionally biased region" description="Acidic residues" evidence="2">
    <location>
        <begin position="773"/>
        <end position="782"/>
    </location>
</feature>
<feature type="domain" description="G-patch" evidence="3">
    <location>
        <begin position="158"/>
        <end position="178"/>
    </location>
</feature>
<dbReference type="GO" id="GO:0006397">
    <property type="term" value="P:mRNA processing"/>
    <property type="evidence" value="ECO:0007669"/>
    <property type="project" value="InterPro"/>
</dbReference>
<dbReference type="PROSITE" id="PS50174">
    <property type="entry name" value="G_PATCH"/>
    <property type="match status" value="1"/>
</dbReference>
<organism evidence="4 5">
    <name type="scientific">Lymnaea stagnalis</name>
    <name type="common">Great pond snail</name>
    <name type="synonym">Helix stagnalis</name>
    <dbReference type="NCBI Taxonomy" id="6523"/>
    <lineage>
        <taxon>Eukaryota</taxon>
        <taxon>Metazoa</taxon>
        <taxon>Spiralia</taxon>
        <taxon>Lophotrochozoa</taxon>
        <taxon>Mollusca</taxon>
        <taxon>Gastropoda</taxon>
        <taxon>Heterobranchia</taxon>
        <taxon>Euthyneura</taxon>
        <taxon>Panpulmonata</taxon>
        <taxon>Hygrophila</taxon>
        <taxon>Lymnaeoidea</taxon>
        <taxon>Lymnaeidae</taxon>
        <taxon>Lymnaea</taxon>
    </lineage>
</organism>
<dbReference type="AlphaFoldDB" id="A0AAV2HQZ9"/>
<feature type="compositionally biased region" description="Acidic residues" evidence="2">
    <location>
        <begin position="991"/>
        <end position="1001"/>
    </location>
</feature>
<dbReference type="Pfam" id="PF26093">
    <property type="entry name" value="HTH_TGH"/>
    <property type="match status" value="1"/>
</dbReference>
<dbReference type="PANTHER" id="PTHR13384">
    <property type="entry name" value="G PATCH DOMAIN-CONTAINING PROTEIN 1"/>
    <property type="match status" value="1"/>
</dbReference>
<reference evidence="4 5" key="1">
    <citation type="submission" date="2024-04" db="EMBL/GenBank/DDBJ databases">
        <authorList>
            <consortium name="Genoscope - CEA"/>
            <person name="William W."/>
        </authorList>
    </citation>
    <scope>NUCLEOTIDE SEQUENCE [LARGE SCALE GENOMIC DNA]</scope>
</reference>
<dbReference type="Pfam" id="PF01585">
    <property type="entry name" value="G-patch"/>
    <property type="match status" value="1"/>
</dbReference>
<protein>
    <recommendedName>
        <fullName evidence="3">G-patch domain-containing protein</fullName>
    </recommendedName>
</protein>
<dbReference type="Pfam" id="PF07713">
    <property type="entry name" value="DUF1604"/>
    <property type="match status" value="1"/>
</dbReference>
<feature type="compositionally biased region" description="Basic and acidic residues" evidence="2">
    <location>
        <begin position="784"/>
        <end position="800"/>
    </location>
</feature>
<sequence>MASSSDESEENDFVVIGTHVPDLEEGQQLKKPTAVQDLTARDKQGRRRFHGAFTGGFSAGYFNTVGTKEGFTPATFLSSRSQKQDKNENQERSEYKPEDFMDEEDFEEHGIAPRKFATVNNYTSDERKRKCQEEAKLISSTSAVDIASKLVDLVVPEQVPIGIKLLCKMGWREGQGLGPRVKKKKPKHVSKSSEPTAAKIYGCAAPPSDHDESDSDDYLPKDFENITFAPKDVCPIPLEPKDNVHGLGYHGLDSKLALPGSHINLFEAPPVRSSKSSKGIRGQAFGVGAFEDEDEDIYAVDNMSNYDITMKLDDEGDNKFGWTAPREHGKQSVPVTYVGKLLEGFCLSSKQLKPKKKYPPPVLPRHFRPQHWFRKKRELGHLPDSLTSDDKGQERKLTAVDRGLMLGELPVMGSVFDLVQKEGRERIEATKEAIAMTQSLNKKAGRLLASRFQQAEEPDLKVHMINLWAPESMLTQKAEESKNSFQSKFKPADLTSIEPKADEADTKGPTAHVPLFQGGLSFQPFRKDPAKQERYDKYLTLVKQGIKDAYAPVASTLMTEWERSREKEEFAKAAKIFRPMSAMMSSRFVRGAMIDDEQEQGPSNSAQSNVSDHAKAAEMKMFGKLTREEFEWHPDQLVCRRFNVPNPYPGSDVVGLPKVKRDKFSVFNFLTFGDYQPSETQEPSAIKETGIAEQEATERTLIPKKKPTMASVFKVLDDPDFDKPTYKAITETKNPATDRRLSESTQQDEEQTEEIDKTQGMDLFRAIFKNSDSEESNDDTPIDEQSKLSSDEEYKTRDSVGEQSMVDNSGIPQTKARDIPTSPTEPATISGNSGKESISSINSASTSSTPNLPDRQRLTSRWGKKSVFSVLDDVDKDSSFIESTESTLSKEASSRLAIPSGTSDGESDGEYGPKLPATLNSSGSQTTEVAHSTSFMKEQQSTDKLKERHKASRKHKKEKKKKSKHKKDKKHKKHRKSKKLKKERESSGSDADTESESDDSPVNDFELLTRLKQVSESGVFFGFKKS</sequence>